<dbReference type="SUPFAM" id="SSF51197">
    <property type="entry name" value="Clavaminate synthase-like"/>
    <property type="match status" value="1"/>
</dbReference>
<evidence type="ECO:0000313" key="3">
    <source>
        <dbReference type="Proteomes" id="UP001186944"/>
    </source>
</evidence>
<dbReference type="PANTHER" id="PTHR20883:SF14">
    <property type="entry name" value="PHYTANOYL-COA DIOXYGENASE"/>
    <property type="match status" value="1"/>
</dbReference>
<evidence type="ECO:0000256" key="1">
    <source>
        <dbReference type="ARBA" id="ARBA00001962"/>
    </source>
</evidence>
<sequence length="370" mass="42724">MSEDNPFIWPGYTGEEHPELCDIRAMPPQPSVLKPGQLSESLIRQYFEEGYLVIKDFFTDAELKACRADLEIHVEELAQKLYKGGKIKNLYTEYDLDHRLVKLEEEWPGAVILLHKIGKLPPSFRALWGNERMLNLMEQLLGPDIAGMPNWNLRTKTPHNEATTVPWHQDAGYLSNDIYKVFMPTVWIPFVNTNEQNGCMQVIPKGHLSGKVGVHQCCAGDTWYIMMEDGEMRKRLGCTVDDAVTCEIPYGGMLLFNNFIPHRSLDNLSDHVRWSVDLRFKKPGKDNGMFGLKPDVIMRTKEDPNMKIDWDTFDSLNRTELQMKSVADIVEVNPDQEFDTGVQGPWMRKWEITHLNKHVHKHREMEKAKS</sequence>
<gene>
    <name evidence="2" type="ORF">FSP39_007424</name>
</gene>
<dbReference type="InterPro" id="IPR008775">
    <property type="entry name" value="Phytyl_CoA_dOase-like"/>
</dbReference>
<protein>
    <submittedName>
        <fullName evidence="2">Uncharacterized protein</fullName>
    </submittedName>
</protein>
<proteinExistence type="predicted"/>
<dbReference type="EMBL" id="VSWD01000009">
    <property type="protein sequence ID" value="KAK3092805.1"/>
    <property type="molecule type" value="Genomic_DNA"/>
</dbReference>
<dbReference type="Proteomes" id="UP001186944">
    <property type="component" value="Unassembled WGS sequence"/>
</dbReference>
<reference evidence="2" key="1">
    <citation type="submission" date="2019-08" db="EMBL/GenBank/DDBJ databases">
        <title>The improved chromosome-level genome for the pearl oyster Pinctada fucata martensii using PacBio sequencing and Hi-C.</title>
        <authorList>
            <person name="Zheng Z."/>
        </authorList>
    </citation>
    <scope>NUCLEOTIDE SEQUENCE</scope>
    <source>
        <strain evidence="2">ZZ-2019</strain>
        <tissue evidence="2">Adductor muscle</tissue>
    </source>
</reference>
<organism evidence="2 3">
    <name type="scientific">Pinctada imbricata</name>
    <name type="common">Atlantic pearl-oyster</name>
    <name type="synonym">Pinctada martensii</name>
    <dbReference type="NCBI Taxonomy" id="66713"/>
    <lineage>
        <taxon>Eukaryota</taxon>
        <taxon>Metazoa</taxon>
        <taxon>Spiralia</taxon>
        <taxon>Lophotrochozoa</taxon>
        <taxon>Mollusca</taxon>
        <taxon>Bivalvia</taxon>
        <taxon>Autobranchia</taxon>
        <taxon>Pteriomorphia</taxon>
        <taxon>Pterioida</taxon>
        <taxon>Pterioidea</taxon>
        <taxon>Pteriidae</taxon>
        <taxon>Pinctada</taxon>
    </lineage>
</organism>
<name>A0AA88YAQ4_PINIB</name>
<comment type="caution">
    <text evidence="2">The sequence shown here is derived from an EMBL/GenBank/DDBJ whole genome shotgun (WGS) entry which is preliminary data.</text>
</comment>
<evidence type="ECO:0000313" key="2">
    <source>
        <dbReference type="EMBL" id="KAK3092805.1"/>
    </source>
</evidence>
<dbReference type="PANTHER" id="PTHR20883">
    <property type="entry name" value="PHYTANOYL-COA DIOXYGENASE DOMAIN CONTAINING 1"/>
    <property type="match status" value="1"/>
</dbReference>
<dbReference type="Gene3D" id="2.60.120.620">
    <property type="entry name" value="q2cbj1_9rhob like domain"/>
    <property type="match status" value="1"/>
</dbReference>
<keyword evidence="3" id="KW-1185">Reference proteome</keyword>
<dbReference type="Pfam" id="PF05721">
    <property type="entry name" value="PhyH"/>
    <property type="match status" value="1"/>
</dbReference>
<accession>A0AA88YAQ4</accession>
<dbReference type="AlphaFoldDB" id="A0AA88YAQ4"/>
<comment type="cofactor">
    <cofactor evidence="1">
        <name>Fe cation</name>
        <dbReference type="ChEBI" id="CHEBI:24875"/>
    </cofactor>
</comment>